<reference evidence="7" key="3">
    <citation type="submission" date="2020-06" db="EMBL/GenBank/DDBJ databases">
        <title>Helianthus annuus Genome sequencing and assembly Release 2.</title>
        <authorList>
            <person name="Gouzy J."/>
            <person name="Langlade N."/>
            <person name="Munos S."/>
        </authorList>
    </citation>
    <scope>NUCLEOTIDE SEQUENCE</scope>
    <source>
        <tissue evidence="7">Leaves</tissue>
    </source>
</reference>
<evidence type="ECO:0000256" key="1">
    <source>
        <dbReference type="ARBA" id="ARBA00009748"/>
    </source>
</evidence>
<dbReference type="AlphaFoldDB" id="A0A251VCK4"/>
<dbReference type="InterPro" id="IPR016140">
    <property type="entry name" value="Bifunc_inhib/LTP/seed_store"/>
</dbReference>
<dbReference type="InterPro" id="IPR000528">
    <property type="entry name" value="Plant_nsLTP"/>
</dbReference>
<keyword evidence="2 4" id="KW-0813">Transport</keyword>
<dbReference type="SMART" id="SM00499">
    <property type="entry name" value="AAI"/>
    <property type="match status" value="1"/>
</dbReference>
<keyword evidence="9" id="KW-1185">Reference proteome</keyword>
<dbReference type="EMBL" id="CM007892">
    <property type="protein sequence ID" value="OTG32662.1"/>
    <property type="molecule type" value="Genomic_DNA"/>
</dbReference>
<dbReference type="EMBL" id="MNCJ02000318">
    <property type="protein sequence ID" value="KAF5816368.1"/>
    <property type="molecule type" value="Genomic_DNA"/>
</dbReference>
<sequence length="117" mass="11664">MARMVMMGLCVVVTCMVVAAPYAEAVFSCARVAASLRPCLPYLTNGGGDVPPGCCTGILALNASATTTVARQATCNCVQSSISGINFGLAAGLPGMCGVTGNVLANISLNTDCSLLG</sequence>
<accession>A0A251VCK4</accession>
<organism evidence="8 9">
    <name type="scientific">Helianthus annuus</name>
    <name type="common">Common sunflower</name>
    <dbReference type="NCBI Taxonomy" id="4232"/>
    <lineage>
        <taxon>Eukaryota</taxon>
        <taxon>Viridiplantae</taxon>
        <taxon>Streptophyta</taxon>
        <taxon>Embryophyta</taxon>
        <taxon>Tracheophyta</taxon>
        <taxon>Spermatophyta</taxon>
        <taxon>Magnoliopsida</taxon>
        <taxon>eudicotyledons</taxon>
        <taxon>Gunneridae</taxon>
        <taxon>Pentapetalae</taxon>
        <taxon>asterids</taxon>
        <taxon>campanulids</taxon>
        <taxon>Asterales</taxon>
        <taxon>Asteraceae</taxon>
        <taxon>Asteroideae</taxon>
        <taxon>Heliantheae alliance</taxon>
        <taxon>Heliantheae</taxon>
        <taxon>Helianthus</taxon>
    </lineage>
</organism>
<evidence type="ECO:0000256" key="3">
    <source>
        <dbReference type="ARBA" id="ARBA00023121"/>
    </source>
</evidence>
<reference evidence="7 9" key="1">
    <citation type="journal article" date="2017" name="Nature">
        <title>The sunflower genome provides insights into oil metabolism, flowering and Asterid evolution.</title>
        <authorList>
            <person name="Badouin H."/>
            <person name="Gouzy J."/>
            <person name="Grassa C.J."/>
            <person name="Murat F."/>
            <person name="Staton S.E."/>
            <person name="Cottret L."/>
            <person name="Lelandais-Briere C."/>
            <person name="Owens G.L."/>
            <person name="Carrere S."/>
            <person name="Mayjonade B."/>
            <person name="Legrand L."/>
            <person name="Gill N."/>
            <person name="Kane N.C."/>
            <person name="Bowers J.E."/>
            <person name="Hubner S."/>
            <person name="Bellec A."/>
            <person name="Berard A."/>
            <person name="Berges H."/>
            <person name="Blanchet N."/>
            <person name="Boniface M.C."/>
            <person name="Brunel D."/>
            <person name="Catrice O."/>
            <person name="Chaidir N."/>
            <person name="Claudel C."/>
            <person name="Donnadieu C."/>
            <person name="Faraut T."/>
            <person name="Fievet G."/>
            <person name="Helmstetter N."/>
            <person name="King M."/>
            <person name="Knapp S.J."/>
            <person name="Lai Z."/>
            <person name="Le Paslier M.C."/>
            <person name="Lippi Y."/>
            <person name="Lorenzon L."/>
            <person name="Mandel J.R."/>
            <person name="Marage G."/>
            <person name="Marchand G."/>
            <person name="Marquand E."/>
            <person name="Bret-Mestries E."/>
            <person name="Morien E."/>
            <person name="Nambeesan S."/>
            <person name="Nguyen T."/>
            <person name="Pegot-Espagnet P."/>
            <person name="Pouilly N."/>
            <person name="Raftis F."/>
            <person name="Sallet E."/>
            <person name="Schiex T."/>
            <person name="Thomas J."/>
            <person name="Vandecasteele C."/>
            <person name="Vares D."/>
            <person name="Vear F."/>
            <person name="Vautrin S."/>
            <person name="Crespi M."/>
            <person name="Mangin B."/>
            <person name="Burke J.M."/>
            <person name="Salse J."/>
            <person name="Munos S."/>
            <person name="Vincourt P."/>
            <person name="Rieseberg L.H."/>
            <person name="Langlade N.B."/>
        </authorList>
    </citation>
    <scope>NUCLEOTIDE SEQUENCE [LARGE SCALE GENOMIC DNA]</scope>
    <source>
        <strain evidence="9">cv. SF193</strain>
        <tissue evidence="7">Leaves</tissue>
    </source>
</reference>
<name>A0A251VCK4_HELAN</name>
<proteinExistence type="inferred from homology"/>
<evidence type="ECO:0000256" key="5">
    <source>
        <dbReference type="SAM" id="SignalP"/>
    </source>
</evidence>
<protein>
    <recommendedName>
        <fullName evidence="4">Non-specific lipid-transfer protein</fullName>
    </recommendedName>
</protein>
<comment type="function">
    <text evidence="4">Plant non-specific lipid-transfer proteins transfer phospholipids as well as galactolipids across membranes. May play a role in wax or cutin deposition in the cell walls of expanding epidermal cells and certain secretory tissues.</text>
</comment>
<dbReference type="OMA" id="PANCCAG"/>
<dbReference type="Pfam" id="PF00234">
    <property type="entry name" value="Tryp_alpha_amyl"/>
    <property type="match status" value="1"/>
</dbReference>
<evidence type="ECO:0000313" key="9">
    <source>
        <dbReference type="Proteomes" id="UP000215914"/>
    </source>
</evidence>
<dbReference type="PRINTS" id="PR00382">
    <property type="entry name" value="LIPIDTRNSFER"/>
</dbReference>
<evidence type="ECO:0000256" key="2">
    <source>
        <dbReference type="ARBA" id="ARBA00022448"/>
    </source>
</evidence>
<feature type="chain" id="PRO_5012219705" description="Non-specific lipid-transfer protein" evidence="5">
    <location>
        <begin position="26"/>
        <end position="117"/>
    </location>
</feature>
<reference evidence="8" key="2">
    <citation type="submission" date="2017-02" db="EMBL/GenBank/DDBJ databases">
        <title>Sunflower complete genome.</title>
        <authorList>
            <person name="Langlade N."/>
            <person name="Munos S."/>
        </authorList>
    </citation>
    <scope>NUCLEOTIDE SEQUENCE [LARGE SCALE GENOMIC DNA]</scope>
    <source>
        <tissue evidence="8">Leaves</tissue>
    </source>
</reference>
<evidence type="ECO:0000313" key="7">
    <source>
        <dbReference type="EMBL" id="KAF5816368.1"/>
    </source>
</evidence>
<evidence type="ECO:0000259" key="6">
    <source>
        <dbReference type="SMART" id="SM00499"/>
    </source>
</evidence>
<keyword evidence="3 4" id="KW-0446">Lipid-binding</keyword>
<dbReference type="PANTHER" id="PTHR33076">
    <property type="entry name" value="NON-SPECIFIC LIPID-TRANSFER PROTEIN 2-RELATED"/>
    <property type="match status" value="1"/>
</dbReference>
<gene>
    <name evidence="8" type="primary">NLTP1</name>
    <name evidence="8" type="ORF">HannXRQ_Chr03g0089171</name>
    <name evidence="7" type="ORF">HanXRQr2_Chr03g0133581</name>
</gene>
<dbReference type="GO" id="GO:0006869">
    <property type="term" value="P:lipid transport"/>
    <property type="evidence" value="ECO:0007669"/>
    <property type="project" value="InterPro"/>
</dbReference>
<dbReference type="InParanoid" id="A0A251VCK4"/>
<dbReference type="Gene3D" id="1.10.110.10">
    <property type="entry name" value="Plant lipid-transfer and hydrophobic proteins"/>
    <property type="match status" value="1"/>
</dbReference>
<feature type="domain" description="Bifunctional inhibitor/plant lipid transfer protein/seed storage helical" evidence="6">
    <location>
        <begin position="29"/>
        <end position="113"/>
    </location>
</feature>
<dbReference type="CDD" id="cd01960">
    <property type="entry name" value="nsLTP1"/>
    <property type="match status" value="1"/>
</dbReference>
<dbReference type="Gramene" id="mRNA:HanXRQr2_Chr03g0133581">
    <property type="protein sequence ID" value="mRNA:HanXRQr2_Chr03g0133581"/>
    <property type="gene ID" value="HanXRQr2_Chr03g0133581"/>
</dbReference>
<dbReference type="SUPFAM" id="SSF47699">
    <property type="entry name" value="Bifunctional inhibitor/lipid-transfer protein/seed storage 2S albumin"/>
    <property type="match status" value="1"/>
</dbReference>
<keyword evidence="5" id="KW-0732">Signal</keyword>
<dbReference type="GO" id="GO:0008289">
    <property type="term" value="F:lipid binding"/>
    <property type="evidence" value="ECO:0007669"/>
    <property type="project" value="UniProtKB-KW"/>
</dbReference>
<evidence type="ECO:0000313" key="8">
    <source>
        <dbReference type="EMBL" id="OTG32662.1"/>
    </source>
</evidence>
<dbReference type="InterPro" id="IPR036312">
    <property type="entry name" value="Bifun_inhib/LTP/seed_sf"/>
</dbReference>
<comment type="similarity">
    <text evidence="1 4">Belongs to the plant LTP family.</text>
</comment>
<feature type="signal peptide" evidence="5">
    <location>
        <begin position="1"/>
        <end position="25"/>
    </location>
</feature>
<evidence type="ECO:0000256" key="4">
    <source>
        <dbReference type="RuleBase" id="RU000628"/>
    </source>
</evidence>
<dbReference type="Proteomes" id="UP000215914">
    <property type="component" value="Chromosome 3"/>
</dbReference>